<dbReference type="PRINTS" id="PR01399">
    <property type="entry name" value="ENTSNTHTASED"/>
</dbReference>
<comment type="similarity">
    <text evidence="3">Belongs to the P-Pant transferase superfamily. EntD family.</text>
</comment>
<dbReference type="Pfam" id="PF01648">
    <property type="entry name" value="ACPS"/>
    <property type="match status" value="1"/>
</dbReference>
<evidence type="ECO:0000256" key="4">
    <source>
        <dbReference type="ARBA" id="ARBA00011503"/>
    </source>
</evidence>
<dbReference type="GO" id="GO:0008897">
    <property type="term" value="F:holo-[acyl-carrier-protein] synthase activity"/>
    <property type="evidence" value="ECO:0007669"/>
    <property type="project" value="InterPro"/>
</dbReference>
<sequence length="231" mass="25948">MKLFPWSDNLVSLYLSVDYSPDFISNIELQGIHLPSNFCKAALKRRCEFLAGRACAHQALTYLGHETAGSIGIGRGNEPVWPENIVGSISHCVGHAVASVAHCSEDVVGVGVDIEKVMSRQWANQLSSQIVSLNERHHAAHFDDICQFLTLIFSAKEAIYKAIFPTVQQILDFDSVVLEQIDCDRQELTFATSLILDEYLNSEVNIKVRYSMMDDTHYITWCVIGEHHLKH</sequence>
<evidence type="ECO:0000256" key="6">
    <source>
        <dbReference type="ARBA" id="ARBA00022679"/>
    </source>
</evidence>
<dbReference type="KEGG" id="vag:N646_0821"/>
<dbReference type="PANTHER" id="PTHR38096">
    <property type="entry name" value="ENTEROBACTIN SYNTHASE COMPONENT D"/>
    <property type="match status" value="1"/>
</dbReference>
<evidence type="ECO:0000259" key="15">
    <source>
        <dbReference type="Pfam" id="PF17837"/>
    </source>
</evidence>
<evidence type="ECO:0000256" key="11">
    <source>
        <dbReference type="ARBA" id="ARBA00049191"/>
    </source>
</evidence>
<evidence type="ECO:0000256" key="10">
    <source>
        <dbReference type="ARBA" id="ARBA00049176"/>
    </source>
</evidence>
<dbReference type="AlphaFoldDB" id="A0A2I3C501"/>
<dbReference type="SUPFAM" id="SSF56214">
    <property type="entry name" value="4'-phosphopantetheinyl transferase"/>
    <property type="match status" value="1"/>
</dbReference>
<dbReference type="GO" id="GO:0009366">
    <property type="term" value="C:enterobactin synthetase complex"/>
    <property type="evidence" value="ECO:0007669"/>
    <property type="project" value="InterPro"/>
</dbReference>
<evidence type="ECO:0000256" key="2">
    <source>
        <dbReference type="ARBA" id="ARBA00004993"/>
    </source>
</evidence>
<comment type="pathway">
    <text evidence="2">Siderophore biosynthesis; enterobactin biosynthesis.</text>
</comment>
<evidence type="ECO:0000256" key="1">
    <source>
        <dbReference type="ARBA" id="ARBA00003937"/>
    </source>
</evidence>
<keyword evidence="13" id="KW-0460">Magnesium</keyword>
<proteinExistence type="inferred from homology"/>
<comment type="cofactor">
    <cofactor evidence="13">
        <name>Mg(2+)</name>
        <dbReference type="ChEBI" id="CHEBI:18420"/>
    </cofactor>
</comment>
<evidence type="ECO:0000256" key="5">
    <source>
        <dbReference type="ARBA" id="ARBA00019087"/>
    </source>
</evidence>
<comment type="catalytic activity">
    <reaction evidence="10">
        <text>apo-[aryl-carrier protein] + CoA = holo-[aryl-carrier protein] + adenosine 3',5'-bisphosphate + H(+)</text>
        <dbReference type="Rhea" id="RHEA:48404"/>
        <dbReference type="Rhea" id="RHEA-COMP:15903"/>
        <dbReference type="Rhea" id="RHEA-COMP:17557"/>
        <dbReference type="ChEBI" id="CHEBI:15378"/>
        <dbReference type="ChEBI" id="CHEBI:29999"/>
        <dbReference type="ChEBI" id="CHEBI:57287"/>
        <dbReference type="ChEBI" id="CHEBI:58343"/>
        <dbReference type="ChEBI" id="CHEBI:64479"/>
    </reaction>
</comment>
<feature type="binding site" evidence="12">
    <location>
        <begin position="90"/>
        <end position="91"/>
    </location>
    <ligand>
        <name>CoA</name>
        <dbReference type="ChEBI" id="CHEBI:57287"/>
    </ligand>
</feature>
<dbReference type="GO" id="GO:0000287">
    <property type="term" value="F:magnesium ion binding"/>
    <property type="evidence" value="ECO:0007669"/>
    <property type="project" value="InterPro"/>
</dbReference>
<dbReference type="RefSeq" id="WP_017821449.1">
    <property type="nucleotide sequence ID" value="NC_022349.1"/>
</dbReference>
<evidence type="ECO:0000256" key="13">
    <source>
        <dbReference type="PIRSR" id="PIRSR603542-2"/>
    </source>
</evidence>
<dbReference type="Pfam" id="PF17837">
    <property type="entry name" value="4PPT_N"/>
    <property type="match status" value="1"/>
</dbReference>
<dbReference type="InterPro" id="IPR037143">
    <property type="entry name" value="4-PPantetheinyl_Trfase_dom_sf"/>
</dbReference>
<feature type="domain" description="4'-phosphopantetheinyl transferase N-terminal" evidence="15">
    <location>
        <begin position="39"/>
        <end position="101"/>
    </location>
</feature>
<feature type="binding site" evidence="13">
    <location>
        <position position="113"/>
    </location>
    <ligand>
        <name>Mg(2+)</name>
        <dbReference type="ChEBI" id="CHEBI:18420"/>
    </ligand>
</feature>
<keyword evidence="7" id="KW-0259">Enterobactin biosynthesis</keyword>
<dbReference type="InterPro" id="IPR003542">
    <property type="entry name" value="Enbac_synth_compD-like"/>
</dbReference>
<feature type="binding site" evidence="12">
    <location>
        <position position="157"/>
    </location>
    <ligand>
        <name>CoA</name>
        <dbReference type="ChEBI" id="CHEBI:57287"/>
    </ligand>
</feature>
<gene>
    <name evidence="16" type="ORF">N646_0821</name>
</gene>
<feature type="binding site" evidence="12">
    <location>
        <position position="113"/>
    </location>
    <ligand>
        <name>CoA</name>
        <dbReference type="ChEBI" id="CHEBI:57287"/>
    </ligand>
</feature>
<name>A0A2I3C501_VIBAX</name>
<keyword evidence="13" id="KW-0479">Metal-binding</keyword>
<dbReference type="Gene3D" id="3.90.470.20">
    <property type="entry name" value="4'-phosphopantetheinyl transferase domain"/>
    <property type="match status" value="1"/>
</dbReference>
<dbReference type="InterPro" id="IPR008278">
    <property type="entry name" value="4-PPantetheinyl_Trfase_dom"/>
</dbReference>
<feature type="binding site" evidence="13">
    <location>
        <position position="115"/>
    </location>
    <ligand>
        <name>Mg(2+)</name>
        <dbReference type="ChEBI" id="CHEBI:18420"/>
    </ligand>
</feature>
<keyword evidence="6 16" id="KW-0808">Transferase</keyword>
<dbReference type="GO" id="GO:0009239">
    <property type="term" value="P:enterobactin biosynthetic process"/>
    <property type="evidence" value="ECO:0007669"/>
    <property type="project" value="UniProtKB-UniPathway"/>
</dbReference>
<feature type="domain" description="4'-phosphopantetheinyl transferase" evidence="14">
    <location>
        <begin position="109"/>
        <end position="195"/>
    </location>
</feature>
<feature type="binding site" evidence="12">
    <location>
        <position position="53"/>
    </location>
    <ligand>
        <name>CoA</name>
        <dbReference type="ChEBI" id="CHEBI:57287"/>
    </ligand>
</feature>
<evidence type="ECO:0000256" key="9">
    <source>
        <dbReference type="ARBA" id="ARBA00031996"/>
    </source>
</evidence>
<organism evidence="16 17">
    <name type="scientific">Vibrio alginolyticus (strain ATCC 17749 / DSM 2171 / NBRC 15630 / NCIMB 1903 / NCTC 12160 / XII-53)</name>
    <dbReference type="NCBI Taxonomy" id="1219076"/>
    <lineage>
        <taxon>Bacteria</taxon>
        <taxon>Pseudomonadati</taxon>
        <taxon>Pseudomonadota</taxon>
        <taxon>Gammaproteobacteria</taxon>
        <taxon>Vibrionales</taxon>
        <taxon>Vibrionaceae</taxon>
        <taxon>Vibrio</taxon>
    </lineage>
</organism>
<reference evidence="16 17" key="1">
    <citation type="journal article" date="2015" name="Genome Announc.">
        <title>Complete genome sequence of Vibrio alginolyticus ATCC 17749.</title>
        <authorList>
            <person name="Liu X.F."/>
            <person name="Cao Y."/>
            <person name="Zhang H.L."/>
            <person name="Chen Y.J."/>
            <person name="Hu C.J."/>
        </authorList>
    </citation>
    <scope>NUCLEOTIDE SEQUENCE [LARGE SCALE GENOMIC DNA]</scope>
    <source>
        <strain evidence="17">ATCC 17749 / DSM 2171 / NBRC 15630 / NCIMB 1903 / NCTC 12160 / XII-53</strain>
    </source>
</reference>
<protein>
    <recommendedName>
        <fullName evidence="5">Enterobactin synthase component D</fullName>
    </recommendedName>
    <alternativeName>
        <fullName evidence="8">4'-phosphopantetheinyl transferase EntD</fullName>
    </alternativeName>
    <alternativeName>
        <fullName evidence="9">Enterochelin synthase D</fullName>
    </alternativeName>
</protein>
<comment type="function">
    <text evidence="1">Involved in the biosynthesis of the siderophore enterobactin (enterochelin), which is a macrocyclic trimeric lactone of N-(2,3-dihydroxybenzoyl)-serine. The serine trilactone serves as a scaffolding for the three catechol functionalities that provide hexadentate coordination for the tightly ligated iron(2+) atoms. Plays an essential role in the assembly of the enterobactin by catalyzing the transfer of the 4'-phosphopantetheine (Ppant) moiety from coenzyme A to the apo-domains of both EntB (ArCP domain) and EntF (PCP domain) to yield their holo-forms which make them competent for the activation of 2,3-dihydroxybenzoate (DHB) and L-serine, respectively.</text>
</comment>
<feature type="binding site" evidence="12">
    <location>
        <position position="45"/>
    </location>
    <ligand>
        <name>CoA</name>
        <dbReference type="ChEBI" id="CHEBI:57287"/>
    </ligand>
</feature>
<dbReference type="UniPathway" id="UPA00017"/>
<evidence type="ECO:0000313" key="17">
    <source>
        <dbReference type="Proteomes" id="UP000016714"/>
    </source>
</evidence>
<dbReference type="PANTHER" id="PTHR38096:SF1">
    <property type="entry name" value="ENTEROBACTIN SYNTHASE COMPONENT D"/>
    <property type="match status" value="1"/>
</dbReference>
<comment type="catalytic activity">
    <reaction evidence="11">
        <text>apo-[peptidyl-carrier protein] + CoA = holo-[peptidyl-carrier protein] + adenosine 3',5'-bisphosphate + H(+)</text>
        <dbReference type="Rhea" id="RHEA:46228"/>
        <dbReference type="Rhea" id="RHEA-COMP:11479"/>
        <dbReference type="Rhea" id="RHEA-COMP:11480"/>
        <dbReference type="ChEBI" id="CHEBI:15378"/>
        <dbReference type="ChEBI" id="CHEBI:29999"/>
        <dbReference type="ChEBI" id="CHEBI:57287"/>
        <dbReference type="ChEBI" id="CHEBI:58343"/>
        <dbReference type="ChEBI" id="CHEBI:64479"/>
    </reaction>
</comment>
<comment type="subunit">
    <text evidence="4">EntB, EntD, EntE, and EntF form a multienzyme complex called enterobactin synthase.</text>
</comment>
<evidence type="ECO:0000256" key="3">
    <source>
        <dbReference type="ARBA" id="ARBA00008342"/>
    </source>
</evidence>
<dbReference type="GO" id="GO:0005886">
    <property type="term" value="C:plasma membrane"/>
    <property type="evidence" value="ECO:0007669"/>
    <property type="project" value="TreeGrafter"/>
</dbReference>
<evidence type="ECO:0000256" key="7">
    <source>
        <dbReference type="ARBA" id="ARBA00023191"/>
    </source>
</evidence>
<accession>A0A2I3C501</accession>
<feature type="binding site" evidence="13">
    <location>
        <position position="114"/>
    </location>
    <ligand>
        <name>Mg(2+)</name>
        <dbReference type="ChEBI" id="CHEBI:18420"/>
    </ligand>
</feature>
<feature type="binding site" evidence="12">
    <location>
        <position position="171"/>
    </location>
    <ligand>
        <name>CoA</name>
        <dbReference type="ChEBI" id="CHEBI:57287"/>
    </ligand>
</feature>
<dbReference type="EMBL" id="CP006718">
    <property type="protein sequence ID" value="AGV16654.1"/>
    <property type="molecule type" value="Genomic_DNA"/>
</dbReference>
<feature type="binding site" evidence="12">
    <location>
        <position position="161"/>
    </location>
    <ligand>
        <name>CoA</name>
        <dbReference type="ChEBI" id="CHEBI:57287"/>
    </ligand>
</feature>
<dbReference type="Proteomes" id="UP000016714">
    <property type="component" value="Chromosome 1"/>
</dbReference>
<evidence type="ECO:0000256" key="12">
    <source>
        <dbReference type="PIRSR" id="PIRSR603542-1"/>
    </source>
</evidence>
<evidence type="ECO:0000313" key="16">
    <source>
        <dbReference type="EMBL" id="AGV16654.1"/>
    </source>
</evidence>
<dbReference type="InterPro" id="IPR041354">
    <property type="entry name" value="4PPT_N"/>
</dbReference>
<dbReference type="HOGENOM" id="CLU_075076_2_0_6"/>
<evidence type="ECO:0000256" key="8">
    <source>
        <dbReference type="ARBA" id="ARBA00029894"/>
    </source>
</evidence>
<evidence type="ECO:0000259" key="14">
    <source>
        <dbReference type="Pfam" id="PF01648"/>
    </source>
</evidence>